<evidence type="ECO:0008006" key="3">
    <source>
        <dbReference type="Google" id="ProtNLM"/>
    </source>
</evidence>
<sequence length="372" mass="42200">MACVKNPLELPELLDQTLGLVHARRDLCASALVSRSWVHPAQSRLFSSVELRSGSREMALLLPILQHSPHLVQFISALAVTFYSVDTTHPSKIMNLPFSRLTTLDIRTINDPSTAPLFKLLKVPSLVDVTIFTAFKEWDEFAQIWEGCSTAIQHLSLRLVMEQPALPTHSTVPIGVHRPIKLKSFGGQIPADKIAPWLFDPRCAFDISNLKALQLYKPGLLTLLDLSAESLDSIELLSLTISHAFDASLPRFHHVTQLDIEPKVQTLDPSNIDYMSRNIPPIVRHRISAVRFHESGSSPDYLGSLGEQLSKLHDCFPQLRIVMINFRQGYGQRDAELFKSRARALNWRVDPRVTVRYNFDWENRIPWYSKIL</sequence>
<reference evidence="1" key="1">
    <citation type="submission" date="2023-03" db="EMBL/GenBank/DDBJ databases">
        <title>Massive genome expansion in bonnet fungi (Mycena s.s.) driven by repeated elements and novel gene families across ecological guilds.</title>
        <authorList>
            <consortium name="Lawrence Berkeley National Laboratory"/>
            <person name="Harder C.B."/>
            <person name="Miyauchi S."/>
            <person name="Viragh M."/>
            <person name="Kuo A."/>
            <person name="Thoen E."/>
            <person name="Andreopoulos B."/>
            <person name="Lu D."/>
            <person name="Skrede I."/>
            <person name="Drula E."/>
            <person name="Henrissat B."/>
            <person name="Morin E."/>
            <person name="Kohler A."/>
            <person name="Barry K."/>
            <person name="LaButti K."/>
            <person name="Morin E."/>
            <person name="Salamov A."/>
            <person name="Lipzen A."/>
            <person name="Mereny Z."/>
            <person name="Hegedus B."/>
            <person name="Baldrian P."/>
            <person name="Stursova M."/>
            <person name="Weitz H."/>
            <person name="Taylor A."/>
            <person name="Grigoriev I.V."/>
            <person name="Nagy L.G."/>
            <person name="Martin F."/>
            <person name="Kauserud H."/>
        </authorList>
    </citation>
    <scope>NUCLEOTIDE SEQUENCE</scope>
    <source>
        <strain evidence="1">9284</strain>
    </source>
</reference>
<organism evidence="1 2">
    <name type="scientific">Roridomyces roridus</name>
    <dbReference type="NCBI Taxonomy" id="1738132"/>
    <lineage>
        <taxon>Eukaryota</taxon>
        <taxon>Fungi</taxon>
        <taxon>Dikarya</taxon>
        <taxon>Basidiomycota</taxon>
        <taxon>Agaricomycotina</taxon>
        <taxon>Agaricomycetes</taxon>
        <taxon>Agaricomycetidae</taxon>
        <taxon>Agaricales</taxon>
        <taxon>Marasmiineae</taxon>
        <taxon>Mycenaceae</taxon>
        <taxon>Roridomyces</taxon>
    </lineage>
</organism>
<dbReference type="EMBL" id="JARKIF010000048">
    <property type="protein sequence ID" value="KAJ7607664.1"/>
    <property type="molecule type" value="Genomic_DNA"/>
</dbReference>
<comment type="caution">
    <text evidence="1">The sequence shown here is derived from an EMBL/GenBank/DDBJ whole genome shotgun (WGS) entry which is preliminary data.</text>
</comment>
<dbReference type="AlphaFoldDB" id="A0AAD7B1Z5"/>
<keyword evidence="2" id="KW-1185">Reference proteome</keyword>
<evidence type="ECO:0000313" key="2">
    <source>
        <dbReference type="Proteomes" id="UP001221142"/>
    </source>
</evidence>
<gene>
    <name evidence="1" type="ORF">FB45DRAFT_947443</name>
</gene>
<dbReference type="Proteomes" id="UP001221142">
    <property type="component" value="Unassembled WGS sequence"/>
</dbReference>
<proteinExistence type="predicted"/>
<name>A0AAD7B1Z5_9AGAR</name>
<evidence type="ECO:0000313" key="1">
    <source>
        <dbReference type="EMBL" id="KAJ7607664.1"/>
    </source>
</evidence>
<accession>A0AAD7B1Z5</accession>
<protein>
    <recommendedName>
        <fullName evidence="3">F-box domain-containing protein</fullName>
    </recommendedName>
</protein>